<accession>A0A2R4WZ38</accession>
<sequence>MGQVEALAKYYAHLEFPEEDILDPMWDPQHVARGLDALLDYPLETFNEQFREYYEAIRDPLSRIDAPADEILVDTIRVRKTFTLTEDDQIGEVEPTTINYIHDDRGEIAEGPGIREFEDRILLSLPQMDFADDFAFESEFNEVIVAHLMAQIRDIYWNMGLEPPEEYMVEGVGKMTIHGDGIDKSPSASADEVLE</sequence>
<dbReference type="EMBL" id="CP028858">
    <property type="protein sequence ID" value="AWB26800.1"/>
    <property type="molecule type" value="Genomic_DNA"/>
</dbReference>
<dbReference type="RefSeq" id="WP_108381169.1">
    <property type="nucleotide sequence ID" value="NZ_CP028858.1"/>
</dbReference>
<organism evidence="1 2">
    <name type="scientific">Halococcoides cellulosivorans</name>
    <dbReference type="NCBI Taxonomy" id="1679096"/>
    <lineage>
        <taxon>Archaea</taxon>
        <taxon>Methanobacteriati</taxon>
        <taxon>Methanobacteriota</taxon>
        <taxon>Stenosarchaea group</taxon>
        <taxon>Halobacteria</taxon>
        <taxon>Halobacteriales</taxon>
        <taxon>Haloarculaceae</taxon>
        <taxon>Halococcoides</taxon>
    </lineage>
</organism>
<evidence type="ECO:0000313" key="1">
    <source>
        <dbReference type="EMBL" id="AWB26800.1"/>
    </source>
</evidence>
<dbReference type="Pfam" id="PF25858">
    <property type="entry name" value="DUF7958"/>
    <property type="match status" value="1"/>
</dbReference>
<protein>
    <submittedName>
        <fullName evidence="1">Uncharacterized protein</fullName>
    </submittedName>
</protein>
<dbReference type="KEGG" id="harc:HARCEL1_03250"/>
<dbReference type="AlphaFoldDB" id="A0A2R4WZ38"/>
<name>A0A2R4WZ38_9EURY</name>
<evidence type="ECO:0000313" key="2">
    <source>
        <dbReference type="Proteomes" id="UP000244727"/>
    </source>
</evidence>
<keyword evidence="2" id="KW-1185">Reference proteome</keyword>
<gene>
    <name evidence="1" type="ORF">HARCEL1_03250</name>
</gene>
<reference evidence="1 2" key="1">
    <citation type="submission" date="2018-04" db="EMBL/GenBank/DDBJ databases">
        <title>Halococcoides cellulosivorans gen. nov., sp. nov., an extremely halophilic cellulose-utilizing haloarchaeon from hypersaline lakes.</title>
        <authorList>
            <person name="Sorokin D.Y."/>
            <person name="Toshchakov S.V."/>
            <person name="Samarov N.I."/>
            <person name="Korzhenkov A."/>
            <person name="Kublanov I.V."/>
        </authorList>
    </citation>
    <scope>NUCLEOTIDE SEQUENCE [LARGE SCALE GENOMIC DNA]</scope>
    <source>
        <strain evidence="1 2">HArcel1</strain>
    </source>
</reference>
<dbReference type="GeneID" id="36511491"/>
<dbReference type="Proteomes" id="UP000244727">
    <property type="component" value="Chromosome"/>
</dbReference>
<proteinExistence type="predicted"/>
<dbReference type="InterPro" id="IPR058264">
    <property type="entry name" value="DUF7958"/>
</dbReference>